<evidence type="ECO:0000313" key="1">
    <source>
        <dbReference type="Proteomes" id="UP000887569"/>
    </source>
</evidence>
<sequence>MESEKERDKGAVKFVCEGGPDEWRNTVTGKKGVQPIQYLSTCPAFPDPPKGNTFASLVVVVERHGTLTGIALFGGRYEIFPVTGFTNYKSKSR</sequence>
<dbReference type="WBParaSite" id="PgR148_g001_t02">
    <property type="protein sequence ID" value="PgR148_g001_t02"/>
    <property type="gene ID" value="PgR148_g001"/>
</dbReference>
<accession>A0A915CFS9</accession>
<protein>
    <submittedName>
        <fullName evidence="2">Uncharacterized protein</fullName>
    </submittedName>
</protein>
<reference evidence="2" key="1">
    <citation type="submission" date="2022-11" db="UniProtKB">
        <authorList>
            <consortium name="WormBaseParasite"/>
        </authorList>
    </citation>
    <scope>IDENTIFICATION</scope>
</reference>
<dbReference type="Proteomes" id="UP000887569">
    <property type="component" value="Unplaced"/>
</dbReference>
<name>A0A915CFS9_PARUN</name>
<organism evidence="1 2">
    <name type="scientific">Parascaris univalens</name>
    <name type="common">Nematode worm</name>
    <dbReference type="NCBI Taxonomy" id="6257"/>
    <lineage>
        <taxon>Eukaryota</taxon>
        <taxon>Metazoa</taxon>
        <taxon>Ecdysozoa</taxon>
        <taxon>Nematoda</taxon>
        <taxon>Chromadorea</taxon>
        <taxon>Rhabditida</taxon>
        <taxon>Spirurina</taxon>
        <taxon>Ascaridomorpha</taxon>
        <taxon>Ascaridoidea</taxon>
        <taxon>Ascarididae</taxon>
        <taxon>Parascaris</taxon>
    </lineage>
</organism>
<proteinExistence type="predicted"/>
<dbReference type="AlphaFoldDB" id="A0A915CFS9"/>
<evidence type="ECO:0000313" key="2">
    <source>
        <dbReference type="WBParaSite" id="PgR148_g001_t02"/>
    </source>
</evidence>
<keyword evidence="1" id="KW-1185">Reference proteome</keyword>